<dbReference type="STRING" id="1408163.A0A0F4YEN7"/>
<evidence type="ECO:0000256" key="4">
    <source>
        <dbReference type="SAM" id="MobiDB-lite"/>
    </source>
</evidence>
<dbReference type="Pfam" id="PF04082">
    <property type="entry name" value="Fungal_trans"/>
    <property type="match status" value="1"/>
</dbReference>
<sequence>MNALCSGRLRDPVAASGMLLAIGSIPSGSSSSTQLVSAGNACQPTFRHHLDALLKDSARARRRMDRPDGDHGHDSVRQLGRQMQGHGAAQRVAHDGRLLDLQRIQHAGEIGHHGADALLQARVRGTPGAVRVDGDAAVVRREVRQDGEVVVLRRAQAVDEDEGQAALGGALGVRIGVVQPFLVDVDEGHGWRGELAAITRQKQCCWPCWATLAFKRRGGRLVSWRRTVDVCQPMEKSRCREPNRRTRASPRAENNQLSVWRIYGVHHIRSIAEPGLSLPTLLPMLCLPSSPANSPCSSSPPIGYGASEGRPGESHPRRPGVRELQEEEAENLLTSQCNGTCPCGNCIKRAVECHFLQPVPATGDPTTSTTSSVPAQHPNRKKRVLSETGWSSSERTSASYGHRLSFALTSSAPSLDISVPASTHLSPPSQNPPQDPFPAMNAVNGQSPPVEQSGGSETDEAEMQGASRMLNDGKGRMLYIGDSAPLSYLQTVRQLVSSVVGTSAFTIDPQRHKILETSVSAPPAYHHTYTLPDREAAFFLVDAFFANTKGVMHLFDERSFKQRLERTYQNPLAAEQSWMCILNLVFANGLQLRATSPQPSPAEAAILKRLQSDKFDRSEMFFLTAKHLKDSTSGFEDGDFASIQALLLMTLYMLSVGKRNTAWAYFGISRCLYTLWSFYRIADMMVPGMAVRLSYALGLHRVEAQRIYDESERVSRTMLWRSLYVMDRFLSACLGRPTPINDEDCSEELFSDNQVKTGSSPESFESEALSASVRAAQILGVILNQIYRTRKVSLRIARNIAVKIHEWTQSLPELLQWHPTPTPHDDPGVAMGQLHLWMTYFSTIILLTRPFLLLHVKKAIYQQGSKPQNPTEACASSPAESRVAENPELHKYSAANWMFLAGLIVLTNSFFNVYENPENDSIAQIAILLHQYFAEMDPLAARYLQILTAFHKTVTESRSSNLPSKDVGRQDPIENLFSTKQSMVTPDGQGIVTTYVSTQNMAPAAAWNWADGTGERPTDVDMTASNMNAHESVEGLVFPGAEELLGPDPGPVLEEVIHFDALWPLNQDSSGLYPGHVPMLHLYIWIGIFSFRGSSRSSSSSSLSSSILSNHPLSAPLNSTQPISTGFNSTQTHQINLIIPHLRLSIIIKDELCPRGPVNLHLPTVRLHDIGHFSEKHEVVGAAEEDLGGRVVARGDGCPEGLAEGEDFYAVRQSEQSG</sequence>
<evidence type="ECO:0000256" key="1">
    <source>
        <dbReference type="ARBA" id="ARBA00023015"/>
    </source>
</evidence>
<protein>
    <recommendedName>
        <fullName evidence="5">Xylanolytic transcriptional activator regulatory domain-containing protein</fullName>
    </recommendedName>
</protein>
<evidence type="ECO:0000313" key="7">
    <source>
        <dbReference type="Proteomes" id="UP000053958"/>
    </source>
</evidence>
<dbReference type="GO" id="GO:0000978">
    <property type="term" value="F:RNA polymerase II cis-regulatory region sequence-specific DNA binding"/>
    <property type="evidence" value="ECO:0007669"/>
    <property type="project" value="TreeGrafter"/>
</dbReference>
<dbReference type="InterPro" id="IPR051127">
    <property type="entry name" value="Fungal_SecMet_Regulators"/>
</dbReference>
<keyword evidence="3" id="KW-0539">Nucleus</keyword>
<organism evidence="6 7">
    <name type="scientific">Rasamsonia emersonii (strain ATCC 16479 / CBS 393.64 / IMI 116815)</name>
    <dbReference type="NCBI Taxonomy" id="1408163"/>
    <lineage>
        <taxon>Eukaryota</taxon>
        <taxon>Fungi</taxon>
        <taxon>Dikarya</taxon>
        <taxon>Ascomycota</taxon>
        <taxon>Pezizomycotina</taxon>
        <taxon>Eurotiomycetes</taxon>
        <taxon>Eurotiomycetidae</taxon>
        <taxon>Eurotiales</taxon>
        <taxon>Trichocomaceae</taxon>
        <taxon>Rasamsonia</taxon>
    </lineage>
</organism>
<accession>A0A0F4YEN7</accession>
<dbReference type="RefSeq" id="XP_013323254.1">
    <property type="nucleotide sequence ID" value="XM_013467800.1"/>
</dbReference>
<evidence type="ECO:0000313" key="6">
    <source>
        <dbReference type="EMBL" id="KKA16642.1"/>
    </source>
</evidence>
<keyword evidence="7" id="KW-1185">Reference proteome</keyword>
<feature type="region of interest" description="Disordered" evidence="4">
    <location>
        <begin position="62"/>
        <end position="91"/>
    </location>
</feature>
<name>A0A0F4YEN7_RASE3</name>
<dbReference type="GO" id="GO:0008270">
    <property type="term" value="F:zinc ion binding"/>
    <property type="evidence" value="ECO:0007669"/>
    <property type="project" value="InterPro"/>
</dbReference>
<dbReference type="PANTHER" id="PTHR47424:SF9">
    <property type="entry name" value="TAH-2"/>
    <property type="match status" value="1"/>
</dbReference>
<dbReference type="AlphaFoldDB" id="A0A0F4YEN7"/>
<dbReference type="GO" id="GO:0000435">
    <property type="term" value="P:positive regulation of transcription from RNA polymerase II promoter by galactose"/>
    <property type="evidence" value="ECO:0007669"/>
    <property type="project" value="TreeGrafter"/>
</dbReference>
<gene>
    <name evidence="6" type="ORF">T310_9760</name>
</gene>
<evidence type="ECO:0000259" key="5">
    <source>
        <dbReference type="SMART" id="SM00906"/>
    </source>
</evidence>
<proteinExistence type="predicted"/>
<keyword evidence="1" id="KW-0805">Transcription regulation</keyword>
<dbReference type="GeneID" id="25321690"/>
<feature type="region of interest" description="Disordered" evidence="4">
    <location>
        <begin position="361"/>
        <end position="397"/>
    </location>
</feature>
<dbReference type="GO" id="GO:0000981">
    <property type="term" value="F:DNA-binding transcription factor activity, RNA polymerase II-specific"/>
    <property type="evidence" value="ECO:0007669"/>
    <property type="project" value="TreeGrafter"/>
</dbReference>
<dbReference type="GO" id="GO:0005634">
    <property type="term" value="C:nucleus"/>
    <property type="evidence" value="ECO:0007669"/>
    <property type="project" value="TreeGrafter"/>
</dbReference>
<dbReference type="InterPro" id="IPR007219">
    <property type="entry name" value="XnlR_reg_dom"/>
</dbReference>
<comment type="caution">
    <text evidence="6">The sequence shown here is derived from an EMBL/GenBank/DDBJ whole genome shotgun (WGS) entry which is preliminary data.</text>
</comment>
<dbReference type="PANTHER" id="PTHR47424">
    <property type="entry name" value="REGULATORY PROTEIN GAL4"/>
    <property type="match status" value="1"/>
</dbReference>
<feature type="compositionally biased region" description="Polar residues" evidence="4">
    <location>
        <begin position="388"/>
        <end position="397"/>
    </location>
</feature>
<dbReference type="Proteomes" id="UP000053958">
    <property type="component" value="Unassembled WGS sequence"/>
</dbReference>
<evidence type="ECO:0000256" key="3">
    <source>
        <dbReference type="ARBA" id="ARBA00023242"/>
    </source>
</evidence>
<dbReference type="CDD" id="cd12148">
    <property type="entry name" value="fungal_TF_MHR"/>
    <property type="match status" value="1"/>
</dbReference>
<feature type="region of interest" description="Disordered" evidence="4">
    <location>
        <begin position="297"/>
        <end position="321"/>
    </location>
</feature>
<dbReference type="EMBL" id="LASV01000747">
    <property type="protein sequence ID" value="KKA16642.1"/>
    <property type="molecule type" value="Genomic_DNA"/>
</dbReference>
<feature type="compositionally biased region" description="Polar residues" evidence="4">
    <location>
        <begin position="443"/>
        <end position="456"/>
    </location>
</feature>
<feature type="compositionally biased region" description="Basic and acidic residues" evidence="4">
    <location>
        <begin position="310"/>
        <end position="321"/>
    </location>
</feature>
<feature type="compositionally biased region" description="Basic and acidic residues" evidence="4">
    <location>
        <begin position="62"/>
        <end position="76"/>
    </location>
</feature>
<dbReference type="OrthoDB" id="47007at2759"/>
<feature type="compositionally biased region" description="Polar residues" evidence="4">
    <location>
        <begin position="364"/>
        <end position="374"/>
    </location>
</feature>
<evidence type="ECO:0000256" key="2">
    <source>
        <dbReference type="ARBA" id="ARBA00023163"/>
    </source>
</evidence>
<dbReference type="GO" id="GO:0006351">
    <property type="term" value="P:DNA-templated transcription"/>
    <property type="evidence" value="ECO:0007669"/>
    <property type="project" value="InterPro"/>
</dbReference>
<feature type="domain" description="Xylanolytic transcriptional activator regulatory" evidence="5">
    <location>
        <begin position="682"/>
        <end position="756"/>
    </location>
</feature>
<dbReference type="SMART" id="SM00906">
    <property type="entry name" value="Fungal_trans"/>
    <property type="match status" value="1"/>
</dbReference>
<keyword evidence="2" id="KW-0804">Transcription</keyword>
<reference evidence="6 7" key="1">
    <citation type="submission" date="2015-04" db="EMBL/GenBank/DDBJ databases">
        <authorList>
            <person name="Heijne W.H."/>
            <person name="Fedorova N.D."/>
            <person name="Nierman W.C."/>
            <person name="Vollebregt A.W."/>
            <person name="Zhao Z."/>
            <person name="Wu L."/>
            <person name="Kumar M."/>
            <person name="Stam H."/>
            <person name="van den Berg M.A."/>
            <person name="Pel H.J."/>
        </authorList>
    </citation>
    <scope>NUCLEOTIDE SEQUENCE [LARGE SCALE GENOMIC DNA]</scope>
    <source>
        <strain evidence="6 7">CBS 393.64</strain>
    </source>
</reference>
<feature type="region of interest" description="Disordered" evidence="4">
    <location>
        <begin position="419"/>
        <end position="463"/>
    </location>
</feature>